<evidence type="ECO:0000313" key="3">
    <source>
        <dbReference type="Proteomes" id="UP000000361"/>
    </source>
</evidence>
<dbReference type="KEGG" id="pde:Pden_0346"/>
<dbReference type="GeneID" id="93451569"/>
<dbReference type="HOGENOM" id="CLU_1531112_0_0_5"/>
<protein>
    <submittedName>
        <fullName evidence="2">Uncharacterized protein</fullName>
    </submittedName>
</protein>
<evidence type="ECO:0000313" key="2">
    <source>
        <dbReference type="EMBL" id="ABL68460.1"/>
    </source>
</evidence>
<feature type="compositionally biased region" description="Basic and acidic residues" evidence="1">
    <location>
        <begin position="40"/>
        <end position="50"/>
    </location>
</feature>
<dbReference type="OrthoDB" id="10001668at2"/>
<name>A1AYW6_PARDP</name>
<evidence type="ECO:0000256" key="1">
    <source>
        <dbReference type="SAM" id="MobiDB-lite"/>
    </source>
</evidence>
<keyword evidence="3" id="KW-1185">Reference proteome</keyword>
<dbReference type="EMBL" id="CP000489">
    <property type="protein sequence ID" value="ABL68460.1"/>
    <property type="molecule type" value="Genomic_DNA"/>
</dbReference>
<gene>
    <name evidence="2" type="ordered locus">Pden_0346</name>
</gene>
<dbReference type="AlphaFoldDB" id="A1AYW6"/>
<dbReference type="RefSeq" id="WP_011746693.1">
    <property type="nucleotide sequence ID" value="NC_008686.1"/>
</dbReference>
<dbReference type="Proteomes" id="UP000000361">
    <property type="component" value="Chromosome 1"/>
</dbReference>
<feature type="region of interest" description="Disordered" evidence="1">
    <location>
        <begin position="21"/>
        <end position="50"/>
    </location>
</feature>
<sequence length="175" mass="19986">MDEPDLKPLMGARLARTSEVIERGNAMTAQDTDNWAADEAAERDPSDDLGRLFPREGVQHPISESAAWALCAPFVGLVRCNWRVKRVDTDLFEQAIKTWWECLRKARLPEERLTCERMINALGLANGMDNRARASELAAENVERFMAHRKEMARVRSERKEAACVDAWRDFRSVP</sequence>
<reference evidence="3" key="1">
    <citation type="submission" date="2006-12" db="EMBL/GenBank/DDBJ databases">
        <title>Complete sequence of chromosome 1 of Paracoccus denitrificans PD1222.</title>
        <authorList>
            <person name="Copeland A."/>
            <person name="Lucas S."/>
            <person name="Lapidus A."/>
            <person name="Barry K."/>
            <person name="Detter J.C."/>
            <person name="Glavina del Rio T."/>
            <person name="Hammon N."/>
            <person name="Israni S."/>
            <person name="Dalin E."/>
            <person name="Tice H."/>
            <person name="Pitluck S."/>
            <person name="Munk A.C."/>
            <person name="Brettin T."/>
            <person name="Bruce D."/>
            <person name="Han C."/>
            <person name="Tapia R."/>
            <person name="Gilna P."/>
            <person name="Schmutz J."/>
            <person name="Larimer F."/>
            <person name="Land M."/>
            <person name="Hauser L."/>
            <person name="Kyrpides N."/>
            <person name="Lykidis A."/>
            <person name="Spiro S."/>
            <person name="Richardson D.J."/>
            <person name="Moir J.W.B."/>
            <person name="Ferguson S.J."/>
            <person name="van Spanning R.J.M."/>
            <person name="Richardson P."/>
        </authorList>
    </citation>
    <scope>NUCLEOTIDE SEQUENCE [LARGE SCALE GENOMIC DNA]</scope>
    <source>
        <strain evidence="3">Pd 1222</strain>
    </source>
</reference>
<dbReference type="EnsemblBacteria" id="ABL68460">
    <property type="protein sequence ID" value="ABL68460"/>
    <property type="gene ID" value="Pden_0346"/>
</dbReference>
<accession>A1AYW6</accession>
<organism evidence="2 3">
    <name type="scientific">Paracoccus denitrificans (strain Pd 1222)</name>
    <dbReference type="NCBI Taxonomy" id="318586"/>
    <lineage>
        <taxon>Bacteria</taxon>
        <taxon>Pseudomonadati</taxon>
        <taxon>Pseudomonadota</taxon>
        <taxon>Alphaproteobacteria</taxon>
        <taxon>Rhodobacterales</taxon>
        <taxon>Paracoccaceae</taxon>
        <taxon>Paracoccus</taxon>
    </lineage>
</organism>
<proteinExistence type="predicted"/>